<gene>
    <name evidence="3" type="ORF">EHS24_004113</name>
</gene>
<dbReference type="InterPro" id="IPR019734">
    <property type="entry name" value="TPR_rpt"/>
</dbReference>
<feature type="compositionally biased region" description="Basic residues" evidence="2">
    <location>
        <begin position="1"/>
        <end position="13"/>
    </location>
</feature>
<dbReference type="SMART" id="SM00028">
    <property type="entry name" value="TPR"/>
    <property type="match status" value="2"/>
</dbReference>
<evidence type="ECO:0000313" key="4">
    <source>
        <dbReference type="Proteomes" id="UP000279236"/>
    </source>
</evidence>
<organism evidence="3 4">
    <name type="scientific">Apiotrichum porosum</name>
    <dbReference type="NCBI Taxonomy" id="105984"/>
    <lineage>
        <taxon>Eukaryota</taxon>
        <taxon>Fungi</taxon>
        <taxon>Dikarya</taxon>
        <taxon>Basidiomycota</taxon>
        <taxon>Agaricomycotina</taxon>
        <taxon>Tremellomycetes</taxon>
        <taxon>Trichosporonales</taxon>
        <taxon>Trichosporonaceae</taxon>
        <taxon>Apiotrichum</taxon>
    </lineage>
</organism>
<dbReference type="OrthoDB" id="1914839at2759"/>
<protein>
    <submittedName>
        <fullName evidence="3">Uncharacterized protein</fullName>
    </submittedName>
</protein>
<dbReference type="GeneID" id="39588656"/>
<feature type="region of interest" description="Disordered" evidence="2">
    <location>
        <begin position="294"/>
        <end position="318"/>
    </location>
</feature>
<dbReference type="Gene3D" id="1.25.40.10">
    <property type="entry name" value="Tetratricopeptide repeat domain"/>
    <property type="match status" value="2"/>
</dbReference>
<dbReference type="PROSITE" id="PS50005">
    <property type="entry name" value="TPR"/>
    <property type="match status" value="1"/>
</dbReference>
<feature type="compositionally biased region" description="Basic and acidic residues" evidence="2">
    <location>
        <begin position="294"/>
        <end position="304"/>
    </location>
</feature>
<dbReference type="CDD" id="cd24142">
    <property type="entry name" value="ACL4-like"/>
    <property type="match status" value="1"/>
</dbReference>
<dbReference type="InterPro" id="IPR011990">
    <property type="entry name" value="TPR-like_helical_dom_sf"/>
</dbReference>
<sequence length="384" mass="41278">MARSKKTSRARKVSKADGTAAGSAGATDVAGIVDKAHVLLAQSNFELAIKFLERALELEPTNLEARELAGVAELEGGDAERGRAHLLHLFPPHAAEAPTLPAPYLYLAQVAQDPQEALGYYSTATAMVENTLGGKGKSRAVADAAEVEELTRMAVTAIVAMVEIWMSDLCFEEAASANCDALIARALAIAPTDPEALMALASIRMSQSKFDEAKDVVMRVYAELEGRDPFDPLLPGLPVRLQFSRLLLEHNLQMEALDVLSTVREEDSLEVEGAYLEGWAWHLRAEALVADPTLLDKEKAERGPPAEGEDEDDDAPLSADECFSESLRCLLECAKLFGEQDYPDQGIGAHLQELLNGLQARGVQPAVAEEAAAGEGEDEDVEMA</sequence>
<feature type="repeat" description="TPR" evidence="1">
    <location>
        <begin position="29"/>
        <end position="62"/>
    </location>
</feature>
<evidence type="ECO:0000256" key="2">
    <source>
        <dbReference type="SAM" id="MobiDB-lite"/>
    </source>
</evidence>
<comment type="caution">
    <text evidence="3">The sequence shown here is derived from an EMBL/GenBank/DDBJ whole genome shotgun (WGS) entry which is preliminary data.</text>
</comment>
<reference evidence="3 4" key="1">
    <citation type="submission" date="2018-11" db="EMBL/GenBank/DDBJ databases">
        <title>Genome sequence of Apiotrichum porosum DSM 27194.</title>
        <authorList>
            <person name="Aliyu H."/>
            <person name="Gorte O."/>
            <person name="Ochsenreither K."/>
        </authorList>
    </citation>
    <scope>NUCLEOTIDE SEQUENCE [LARGE SCALE GENOMIC DNA]</scope>
    <source>
        <strain evidence="3 4">DSM 27194</strain>
    </source>
</reference>
<dbReference type="RefSeq" id="XP_028478713.1">
    <property type="nucleotide sequence ID" value="XM_028619741.1"/>
</dbReference>
<proteinExistence type="predicted"/>
<dbReference type="EMBL" id="RSCE01000002">
    <property type="protein sequence ID" value="RSH85928.1"/>
    <property type="molecule type" value="Genomic_DNA"/>
</dbReference>
<dbReference type="STRING" id="105984.A0A427Y4C6"/>
<dbReference type="AlphaFoldDB" id="A0A427Y4C6"/>
<dbReference type="Proteomes" id="UP000279236">
    <property type="component" value="Unassembled WGS sequence"/>
</dbReference>
<dbReference type="Pfam" id="PF13181">
    <property type="entry name" value="TPR_8"/>
    <property type="match status" value="1"/>
</dbReference>
<dbReference type="SUPFAM" id="SSF48452">
    <property type="entry name" value="TPR-like"/>
    <property type="match status" value="1"/>
</dbReference>
<evidence type="ECO:0000256" key="1">
    <source>
        <dbReference type="PROSITE-ProRule" id="PRU00339"/>
    </source>
</evidence>
<accession>A0A427Y4C6</accession>
<keyword evidence="1" id="KW-0802">TPR repeat</keyword>
<keyword evidence="4" id="KW-1185">Reference proteome</keyword>
<feature type="region of interest" description="Disordered" evidence="2">
    <location>
        <begin position="1"/>
        <end position="23"/>
    </location>
</feature>
<name>A0A427Y4C6_9TREE</name>
<evidence type="ECO:0000313" key="3">
    <source>
        <dbReference type="EMBL" id="RSH85928.1"/>
    </source>
</evidence>